<evidence type="ECO:0000256" key="1">
    <source>
        <dbReference type="SAM" id="SignalP"/>
    </source>
</evidence>
<feature type="signal peptide" evidence="1">
    <location>
        <begin position="1"/>
        <end position="15"/>
    </location>
</feature>
<evidence type="ECO:0000313" key="3">
    <source>
        <dbReference type="Proteomes" id="UP001165121"/>
    </source>
</evidence>
<gene>
    <name evidence="2" type="ORF">Pfra01_000236100</name>
</gene>
<sequence>MRVLSVLAVAPLACSGDFAVSEEVKLNSIVDSGDTYTLHPKSVRGVRQRLLRSVDEDNLEHKDAEERVYGTEIVRIVHNLSPIDAKMVRQIAKGNEPDHILDKFKTPYEFNNGQRLYSLDDPIYAKFVYWLKRYRDNPLTYN</sequence>
<comment type="caution">
    <text evidence="2">The sequence shown here is derived from an EMBL/GenBank/DDBJ whole genome shotgun (WGS) entry which is preliminary data.</text>
</comment>
<accession>A0A9W6WWG2</accession>
<protein>
    <submittedName>
        <fullName evidence="2">Unnamed protein product</fullName>
    </submittedName>
</protein>
<dbReference type="OrthoDB" id="128728at2759"/>
<dbReference type="EMBL" id="BSXT01000190">
    <property type="protein sequence ID" value="GMF20263.1"/>
    <property type="molecule type" value="Genomic_DNA"/>
</dbReference>
<keyword evidence="1" id="KW-0732">Signal</keyword>
<dbReference type="Proteomes" id="UP001165121">
    <property type="component" value="Unassembled WGS sequence"/>
</dbReference>
<organism evidence="2 3">
    <name type="scientific">Phytophthora fragariaefolia</name>
    <dbReference type="NCBI Taxonomy" id="1490495"/>
    <lineage>
        <taxon>Eukaryota</taxon>
        <taxon>Sar</taxon>
        <taxon>Stramenopiles</taxon>
        <taxon>Oomycota</taxon>
        <taxon>Peronosporomycetes</taxon>
        <taxon>Peronosporales</taxon>
        <taxon>Peronosporaceae</taxon>
        <taxon>Phytophthora</taxon>
    </lineage>
</organism>
<reference evidence="2" key="1">
    <citation type="submission" date="2023-04" db="EMBL/GenBank/DDBJ databases">
        <title>Phytophthora fragariaefolia NBRC 109709.</title>
        <authorList>
            <person name="Ichikawa N."/>
            <person name="Sato H."/>
            <person name="Tonouchi N."/>
        </authorList>
    </citation>
    <scope>NUCLEOTIDE SEQUENCE</scope>
    <source>
        <strain evidence="2">NBRC 109709</strain>
    </source>
</reference>
<evidence type="ECO:0000313" key="2">
    <source>
        <dbReference type="EMBL" id="GMF20263.1"/>
    </source>
</evidence>
<dbReference type="AlphaFoldDB" id="A0A9W6WWG2"/>
<keyword evidence="3" id="KW-1185">Reference proteome</keyword>
<feature type="chain" id="PRO_5040769284" evidence="1">
    <location>
        <begin position="16"/>
        <end position="142"/>
    </location>
</feature>
<proteinExistence type="predicted"/>
<name>A0A9W6WWG2_9STRA</name>